<evidence type="ECO:0000256" key="1">
    <source>
        <dbReference type="ARBA" id="ARBA00006787"/>
    </source>
</evidence>
<dbReference type="PANTHER" id="PTHR10543">
    <property type="entry name" value="BETA-CAROTENE DIOXYGENASE"/>
    <property type="match status" value="1"/>
</dbReference>
<evidence type="ECO:0000313" key="7">
    <source>
        <dbReference type="Proteomes" id="UP000749559"/>
    </source>
</evidence>
<dbReference type="GO" id="GO:0046872">
    <property type="term" value="F:metal ion binding"/>
    <property type="evidence" value="ECO:0007669"/>
    <property type="project" value="UniProtKB-KW"/>
</dbReference>
<dbReference type="Pfam" id="PF03055">
    <property type="entry name" value="RPE65"/>
    <property type="match status" value="1"/>
</dbReference>
<dbReference type="EMBL" id="CAIIXF020000004">
    <property type="protein sequence ID" value="CAH1781442.1"/>
    <property type="molecule type" value="Genomic_DNA"/>
</dbReference>
<accession>A0A8J1UCR7</accession>
<dbReference type="InterPro" id="IPR004294">
    <property type="entry name" value="Carotenoid_Oase"/>
</dbReference>
<comment type="cofactor">
    <cofactor evidence="5">
        <name>Fe(2+)</name>
        <dbReference type="ChEBI" id="CHEBI:29033"/>
    </cofactor>
    <text evidence="5">Binds 1 Fe(2+) ion per subunit.</text>
</comment>
<keyword evidence="2 5" id="KW-0479">Metal-binding</keyword>
<comment type="similarity">
    <text evidence="1">Belongs to the carotenoid oxygenase family.</text>
</comment>
<evidence type="ECO:0000313" key="6">
    <source>
        <dbReference type="EMBL" id="CAH1781442.1"/>
    </source>
</evidence>
<organism evidence="6 7">
    <name type="scientific">Owenia fusiformis</name>
    <name type="common">Polychaete worm</name>
    <dbReference type="NCBI Taxonomy" id="6347"/>
    <lineage>
        <taxon>Eukaryota</taxon>
        <taxon>Metazoa</taxon>
        <taxon>Spiralia</taxon>
        <taxon>Lophotrochozoa</taxon>
        <taxon>Annelida</taxon>
        <taxon>Polychaeta</taxon>
        <taxon>Sedentaria</taxon>
        <taxon>Canalipalpata</taxon>
        <taxon>Sabellida</taxon>
        <taxon>Oweniida</taxon>
        <taxon>Oweniidae</taxon>
        <taxon>Owenia</taxon>
    </lineage>
</organism>
<dbReference type="PANTHER" id="PTHR10543:SF24">
    <property type="entry name" value="CAROTENOID ISOMEROOXYGENASE"/>
    <property type="match status" value="1"/>
</dbReference>
<evidence type="ECO:0000256" key="5">
    <source>
        <dbReference type="PIRSR" id="PIRSR604294-1"/>
    </source>
</evidence>
<comment type="caution">
    <text evidence="6">The sequence shown here is derived from an EMBL/GenBank/DDBJ whole genome shotgun (WGS) entry which is preliminary data.</text>
</comment>
<sequence>MERHMLMIVLQLCWLCMGCLGVNNHAKVGFHTLMTEFTNASVTRVSGEFPKWIKGRFIRQVGGSFGNLDSHNPMERIEHWFDGVGGAGMYHITDGEVKFTNKFYDTRGYNIWKSFDNDWARSQVSWVTIFSPYNYTRMIENLRLFPDKRDSNPSVNFWKLEEEILAVTENHQPMLLNKDTMESRGLYPYKDRPHFGLPEGTILVNQPAHDRIDMVTGEQWMITGAIVPLTPAGRRGLLTSKLILYQVINETRIPKGEIVMGNISLGECNGAPYPDTTKLMPYLHSFTMTKNYIIIPGTSMMLDYCDAFIYSAPGDPTFKRLWKFRSEIKSKVYVVRKSNMEVAAAMEIDPMFVTH</sequence>
<feature type="binding site" evidence="5">
    <location>
        <position position="284"/>
    </location>
    <ligand>
        <name>Fe cation</name>
        <dbReference type="ChEBI" id="CHEBI:24875"/>
        <note>catalytic</note>
    </ligand>
</feature>
<protein>
    <submittedName>
        <fullName evidence="6">Uncharacterized protein</fullName>
    </submittedName>
</protein>
<dbReference type="Proteomes" id="UP000749559">
    <property type="component" value="Unassembled WGS sequence"/>
</dbReference>
<feature type="binding site" evidence="5">
    <location>
        <position position="209"/>
    </location>
    <ligand>
        <name>Fe cation</name>
        <dbReference type="ChEBI" id="CHEBI:24875"/>
        <note>catalytic</note>
    </ligand>
</feature>
<evidence type="ECO:0000256" key="4">
    <source>
        <dbReference type="ARBA" id="ARBA00023004"/>
    </source>
</evidence>
<name>A0A8J1UCR7_OWEFU</name>
<dbReference type="GO" id="GO:0010436">
    <property type="term" value="F:carotenoid dioxygenase activity"/>
    <property type="evidence" value="ECO:0007669"/>
    <property type="project" value="TreeGrafter"/>
</dbReference>
<dbReference type="GO" id="GO:0016121">
    <property type="term" value="P:carotene catabolic process"/>
    <property type="evidence" value="ECO:0007669"/>
    <property type="project" value="TreeGrafter"/>
</dbReference>
<keyword evidence="4 5" id="KW-0408">Iron</keyword>
<reference evidence="6" key="1">
    <citation type="submission" date="2022-03" db="EMBL/GenBank/DDBJ databases">
        <authorList>
            <person name="Martin C."/>
        </authorList>
    </citation>
    <scope>NUCLEOTIDE SEQUENCE</scope>
</reference>
<gene>
    <name evidence="6" type="ORF">OFUS_LOCUS8020</name>
</gene>
<keyword evidence="7" id="KW-1185">Reference proteome</keyword>
<feature type="binding site" evidence="5">
    <location>
        <position position="355"/>
    </location>
    <ligand>
        <name>Fe cation</name>
        <dbReference type="ChEBI" id="CHEBI:24875"/>
        <note>catalytic</note>
    </ligand>
</feature>
<evidence type="ECO:0000256" key="3">
    <source>
        <dbReference type="ARBA" id="ARBA00023002"/>
    </source>
</evidence>
<evidence type="ECO:0000256" key="2">
    <source>
        <dbReference type="ARBA" id="ARBA00022723"/>
    </source>
</evidence>
<dbReference type="OrthoDB" id="1069523at2759"/>
<proteinExistence type="inferred from homology"/>
<dbReference type="AlphaFoldDB" id="A0A8J1UCR7"/>
<keyword evidence="3" id="KW-0560">Oxidoreductase</keyword>